<dbReference type="EMBL" id="VKKG01000009">
    <property type="protein sequence ID" value="TRY16559.1"/>
    <property type="molecule type" value="Genomic_DNA"/>
</dbReference>
<evidence type="ECO:0008006" key="3">
    <source>
        <dbReference type="Google" id="ProtNLM"/>
    </source>
</evidence>
<organism evidence="1 2">
    <name type="scientific">Tessaracoccus rhinocerotis</name>
    <dbReference type="NCBI Taxonomy" id="1689449"/>
    <lineage>
        <taxon>Bacteria</taxon>
        <taxon>Bacillati</taxon>
        <taxon>Actinomycetota</taxon>
        <taxon>Actinomycetes</taxon>
        <taxon>Propionibacteriales</taxon>
        <taxon>Propionibacteriaceae</taxon>
        <taxon>Tessaracoccus</taxon>
    </lineage>
</organism>
<accession>A0A553JVU0</accession>
<dbReference type="Proteomes" id="UP000317638">
    <property type="component" value="Unassembled WGS sequence"/>
</dbReference>
<dbReference type="AlphaFoldDB" id="A0A553JVU0"/>
<name>A0A553JVU0_9ACTN</name>
<keyword evidence="2" id="KW-1185">Reference proteome</keyword>
<comment type="caution">
    <text evidence="1">The sequence shown here is derived from an EMBL/GenBank/DDBJ whole genome shotgun (WGS) entry which is preliminary data.</text>
</comment>
<evidence type="ECO:0000313" key="1">
    <source>
        <dbReference type="EMBL" id="TRY16559.1"/>
    </source>
</evidence>
<protein>
    <recommendedName>
        <fullName evidence="3">Transposase family protein</fullName>
    </recommendedName>
</protein>
<proteinExistence type="predicted"/>
<reference evidence="1 2" key="1">
    <citation type="submission" date="2019-07" db="EMBL/GenBank/DDBJ databases">
        <authorList>
            <person name="Zhou L.-Y."/>
        </authorList>
    </citation>
    <scope>NUCLEOTIDE SEQUENCE [LARGE SCALE GENOMIC DNA]</scope>
    <source>
        <strain evidence="1 2">YIM 101269</strain>
    </source>
</reference>
<sequence>MKSPFARIDVLGLEVQAQQVWPDKTTLFCKPVLPDDTCPFCGGTGGWHDSFIRWFTHRFLVRSHPHTTI</sequence>
<evidence type="ECO:0000313" key="2">
    <source>
        <dbReference type="Proteomes" id="UP000317638"/>
    </source>
</evidence>
<gene>
    <name evidence="1" type="ORF">FOJ82_15860</name>
</gene>